<sequence>MLSKTYVQACLDGDANIFDLDDYIDYWHDNDTGVTLREFLGLTPYEYQEWGKNSDSIFRDILRCRREGIDFAEYERMSDTNRIAARSYDEEAIDRLRKESNE</sequence>
<organism evidence="1 2">
    <name type="scientific">Maccoyibacter intestinihominis</name>
    <dbReference type="NCBI Taxonomy" id="3133499"/>
    <lineage>
        <taxon>Bacteria</taxon>
        <taxon>Bacillati</taxon>
        <taxon>Bacillota</taxon>
        <taxon>Clostridia</taxon>
        <taxon>Lachnospirales</taxon>
        <taxon>Lachnospiraceae</taxon>
        <taxon>Maccoyibacter</taxon>
    </lineage>
</organism>
<accession>A0ABV1HFE2</accession>
<keyword evidence="2" id="KW-1185">Reference proteome</keyword>
<dbReference type="RefSeq" id="WP_353531248.1">
    <property type="nucleotide sequence ID" value="NZ_JBBMEX010000012.1"/>
</dbReference>
<evidence type="ECO:0000313" key="2">
    <source>
        <dbReference type="Proteomes" id="UP001454489"/>
    </source>
</evidence>
<evidence type="ECO:0000313" key="1">
    <source>
        <dbReference type="EMBL" id="MEQ2558425.1"/>
    </source>
</evidence>
<protein>
    <submittedName>
        <fullName evidence="1">Uncharacterized protein</fullName>
    </submittedName>
</protein>
<dbReference type="Proteomes" id="UP001454489">
    <property type="component" value="Unassembled WGS sequence"/>
</dbReference>
<proteinExistence type="predicted"/>
<gene>
    <name evidence="1" type="ORF">WMO43_11180</name>
</gene>
<dbReference type="EMBL" id="JBBMEX010000012">
    <property type="protein sequence ID" value="MEQ2558425.1"/>
    <property type="molecule type" value="Genomic_DNA"/>
</dbReference>
<comment type="caution">
    <text evidence="1">The sequence shown here is derived from an EMBL/GenBank/DDBJ whole genome shotgun (WGS) entry which is preliminary data.</text>
</comment>
<reference evidence="1 2" key="1">
    <citation type="submission" date="2024-03" db="EMBL/GenBank/DDBJ databases">
        <title>Human intestinal bacterial collection.</title>
        <authorList>
            <person name="Pauvert C."/>
            <person name="Hitch T.C.A."/>
            <person name="Clavel T."/>
        </authorList>
    </citation>
    <scope>NUCLEOTIDE SEQUENCE [LARGE SCALE GENOMIC DNA]</scope>
    <source>
        <strain evidence="1 2">CLA-AA-H185</strain>
    </source>
</reference>
<name>A0ABV1HFE2_9FIRM</name>